<dbReference type="Gene3D" id="3.40.390.10">
    <property type="entry name" value="Collagenase (Catalytic Domain)"/>
    <property type="match status" value="1"/>
</dbReference>
<dbReference type="InterPro" id="IPR018511">
    <property type="entry name" value="Hemolysin-typ_Ca-bd_CS"/>
</dbReference>
<dbReference type="PRINTS" id="PR00313">
    <property type="entry name" value="CABNDNGRPT"/>
</dbReference>
<keyword evidence="4" id="KW-0964">Secreted</keyword>
<comment type="subcellular location">
    <subcellularLocation>
        <location evidence="2">Secreted</location>
    </subcellularLocation>
</comment>
<dbReference type="GO" id="GO:0008237">
    <property type="term" value="F:metallopeptidase activity"/>
    <property type="evidence" value="ECO:0007669"/>
    <property type="project" value="InterPro"/>
</dbReference>
<name>A0A1G6WTJ3_9RHOB</name>
<accession>A0A1G6WTJ3</accession>
<evidence type="ECO:0000256" key="1">
    <source>
        <dbReference type="ARBA" id="ARBA00001913"/>
    </source>
</evidence>
<dbReference type="PANTHER" id="PTHR38340:SF1">
    <property type="entry name" value="S-LAYER PROTEIN"/>
    <property type="match status" value="1"/>
</dbReference>
<evidence type="ECO:0000256" key="3">
    <source>
        <dbReference type="ARBA" id="ARBA00009490"/>
    </source>
</evidence>
<keyword evidence="9" id="KW-1185">Reference proteome</keyword>
<keyword evidence="5" id="KW-0677">Repeat</keyword>
<evidence type="ECO:0000259" key="7">
    <source>
        <dbReference type="SMART" id="SM00235"/>
    </source>
</evidence>
<comment type="cofactor">
    <cofactor evidence="1">
        <name>Ca(2+)</name>
        <dbReference type="ChEBI" id="CHEBI:29108"/>
    </cofactor>
</comment>
<dbReference type="InterPro" id="IPR013858">
    <property type="entry name" value="Peptidase_M10B_C"/>
</dbReference>
<feature type="domain" description="Peptidase metallopeptidase" evidence="7">
    <location>
        <begin position="39"/>
        <end position="227"/>
    </location>
</feature>
<dbReference type="InterPro" id="IPR024079">
    <property type="entry name" value="MetalloPept_cat_dom_sf"/>
</dbReference>
<dbReference type="SUPFAM" id="SSF51120">
    <property type="entry name" value="beta-Roll"/>
    <property type="match status" value="5"/>
</dbReference>
<evidence type="ECO:0000313" key="8">
    <source>
        <dbReference type="EMBL" id="SDD68517.1"/>
    </source>
</evidence>
<dbReference type="Proteomes" id="UP000199344">
    <property type="component" value="Unassembled WGS sequence"/>
</dbReference>
<dbReference type="InterPro" id="IPR001343">
    <property type="entry name" value="Hemolysn_Ca-bd"/>
</dbReference>
<sequence length="1008" mass="106908">MCAARTTGRQAGQALDYGRTRAQSFSEKTGTSIVDGVLSGVKWAEPHLTYAFPTDISQYHPYALKKGVEPATARQKEMFTKYIDEVSDYTNLTFSELTSGGDTAVSVREATIRIGNAKPAPGSSASAYYPHDNAAGGDIFMGPDNRGPIVGNWASKVSMHELGHALGLSHAFQNHGGFGTAGVYNGYEYTVMTHLAYEGTKARTPNNSFPQSYMMSDIAALQFMYGANFDHNAGNTIYSFDSNGQMRVNGRLEDQKNDTGIIFRTIWDGNGVDTYDFSNFDSNQAIDLAPGGWSDLTADGNGMNARLDSARGVYAKGHVYNALQYKDDARSLIENAKTGAGDDVIKGNRAANALTANDGNDRLYGYAGNDTLDGGDGKDVLDGGDGDDRLIGGANDDRINGGAGDDLILQHLLWARDVIDGGSGIDTLDYGRLNDPSGYMAKQYGIQAYLDRGYVNKAPYYGGMRDTVSNIENVTGTKIADYLGGNHLDNVLRGLDGDDKIVGHSGNDQLFGDTGNDTLYGSHGHDRLFGGTGNDTLYGGSGNDNLDGGDGKDVLHGESGNDRLIAGSNDDRIFAGAGNDLILQHLLWEKDVIDGGTGTDTIDYSQMNDPSGYMAKKYGIQAYLDRGFINKAPYYDGIPDRVSNVENVTGTKIADYIRGNQVNNVLRGLAGDDTLDGGSGHDTLTGDAGNDRLYGSAGNDSLDGGDGKDVIEGGDGHDRLIGGSNDDRISAGSGNDLILQHLLWEKDVIDGGAGTDTIDYSQMNDPSGYMAHKYGIQAHLERGIIYKAPYYDGMPDRVSNVENVTGTKINDHLGGNNANNVLRGLDGNDRLVGLGGNDLLHGDGGNDNLDGGTGNDRLYGGAGNDRLVGLGGNDLLHGDAGNDNLDGGAGNDTLYGGAGNDRLQGGGGNDLLYGGSGSDVFVFTTSGRDTGTASIQDFQRGLDKIAMSGAKYADGSAINLWWLDSNFDGYISASDDGWSYSNHSLRFDGFGEDLVIANISSLYMSDFV</sequence>
<gene>
    <name evidence="8" type="ORF">SAMN05421538_102204</name>
</gene>
<proteinExistence type="inferred from homology"/>
<dbReference type="RefSeq" id="WP_090521342.1">
    <property type="nucleotide sequence ID" value="NZ_FNAH01000002.1"/>
</dbReference>
<dbReference type="InterPro" id="IPR011049">
    <property type="entry name" value="Serralysin-like_metalloprot_C"/>
</dbReference>
<dbReference type="GO" id="GO:0008270">
    <property type="term" value="F:zinc ion binding"/>
    <property type="evidence" value="ECO:0007669"/>
    <property type="project" value="InterPro"/>
</dbReference>
<dbReference type="InterPro" id="IPR050557">
    <property type="entry name" value="RTX_toxin/Mannuronan_C5-epim"/>
</dbReference>
<evidence type="ECO:0000313" key="9">
    <source>
        <dbReference type="Proteomes" id="UP000199344"/>
    </source>
</evidence>
<dbReference type="SMART" id="SM00235">
    <property type="entry name" value="ZnMc"/>
    <property type="match status" value="1"/>
</dbReference>
<feature type="region of interest" description="Disordered" evidence="6">
    <location>
        <begin position="676"/>
        <end position="707"/>
    </location>
</feature>
<dbReference type="SUPFAM" id="SSF55486">
    <property type="entry name" value="Metalloproteases ('zincins'), catalytic domain"/>
    <property type="match status" value="1"/>
</dbReference>
<reference evidence="8 9" key="1">
    <citation type="submission" date="2016-10" db="EMBL/GenBank/DDBJ databases">
        <authorList>
            <person name="de Groot N.N."/>
        </authorList>
    </citation>
    <scope>NUCLEOTIDE SEQUENCE [LARGE SCALE GENOMIC DNA]</scope>
    <source>
        <strain evidence="8 9">DSM 22220</strain>
    </source>
</reference>
<dbReference type="InterPro" id="IPR006026">
    <property type="entry name" value="Peptidase_Metallo"/>
</dbReference>
<evidence type="ECO:0000256" key="2">
    <source>
        <dbReference type="ARBA" id="ARBA00004613"/>
    </source>
</evidence>
<dbReference type="Pfam" id="PF08548">
    <property type="entry name" value="Peptidase_M10_C"/>
    <property type="match status" value="1"/>
</dbReference>
<comment type="similarity">
    <text evidence="3">Belongs to the peptidase M10B family.</text>
</comment>
<dbReference type="GO" id="GO:0006508">
    <property type="term" value="P:proteolysis"/>
    <property type="evidence" value="ECO:0007669"/>
    <property type="project" value="InterPro"/>
</dbReference>
<dbReference type="OrthoDB" id="733404at2"/>
<evidence type="ECO:0000256" key="4">
    <source>
        <dbReference type="ARBA" id="ARBA00022525"/>
    </source>
</evidence>
<organism evidence="8 9">
    <name type="scientific">Paracoccus isoporae</name>
    <dbReference type="NCBI Taxonomy" id="591205"/>
    <lineage>
        <taxon>Bacteria</taxon>
        <taxon>Pseudomonadati</taxon>
        <taxon>Pseudomonadota</taxon>
        <taxon>Alphaproteobacteria</taxon>
        <taxon>Rhodobacterales</taxon>
        <taxon>Paracoccaceae</taxon>
        <taxon>Paracoccus</taxon>
    </lineage>
</organism>
<dbReference type="PANTHER" id="PTHR38340">
    <property type="entry name" value="S-LAYER PROTEIN"/>
    <property type="match status" value="1"/>
</dbReference>
<dbReference type="EMBL" id="FNAH01000002">
    <property type="protein sequence ID" value="SDD68517.1"/>
    <property type="molecule type" value="Genomic_DNA"/>
</dbReference>
<dbReference type="PROSITE" id="PS00330">
    <property type="entry name" value="HEMOLYSIN_CALCIUM"/>
    <property type="match status" value="11"/>
</dbReference>
<dbReference type="Gene3D" id="2.150.10.10">
    <property type="entry name" value="Serralysin-like metalloprotease, C-terminal"/>
    <property type="match status" value="7"/>
</dbReference>
<dbReference type="STRING" id="591205.SAMN05421538_102204"/>
<dbReference type="GO" id="GO:0005615">
    <property type="term" value="C:extracellular space"/>
    <property type="evidence" value="ECO:0007669"/>
    <property type="project" value="InterPro"/>
</dbReference>
<dbReference type="Pfam" id="PF00353">
    <property type="entry name" value="HemolysinCabind"/>
    <property type="match status" value="10"/>
</dbReference>
<evidence type="ECO:0000256" key="5">
    <source>
        <dbReference type="ARBA" id="ARBA00022737"/>
    </source>
</evidence>
<protein>
    <submittedName>
        <fullName evidence="8">Ca2+-binding protein, RTX toxin-related</fullName>
    </submittedName>
</protein>
<dbReference type="AlphaFoldDB" id="A0A1G6WTJ3"/>
<evidence type="ECO:0000256" key="6">
    <source>
        <dbReference type="SAM" id="MobiDB-lite"/>
    </source>
</evidence>
<dbReference type="GO" id="GO:0005509">
    <property type="term" value="F:calcium ion binding"/>
    <property type="evidence" value="ECO:0007669"/>
    <property type="project" value="InterPro"/>
</dbReference>